<proteinExistence type="predicted"/>
<evidence type="ECO:0000256" key="1">
    <source>
        <dbReference type="SAM" id="Coils"/>
    </source>
</evidence>
<dbReference type="RefSeq" id="WP_066134946.1">
    <property type="nucleotide sequence ID" value="NZ_CP014525.1"/>
</dbReference>
<gene>
    <name evidence="4" type="ORF">AY555_06470</name>
</gene>
<protein>
    <recommendedName>
        <fullName evidence="6">Phage tail tape measure protein</fullName>
    </recommendedName>
</protein>
<dbReference type="GeneID" id="53316799"/>
<feature type="region of interest" description="Disordered" evidence="2">
    <location>
        <begin position="517"/>
        <end position="544"/>
    </location>
</feature>
<feature type="transmembrane region" description="Helical" evidence="3">
    <location>
        <begin position="421"/>
        <end position="447"/>
    </location>
</feature>
<keyword evidence="3" id="KW-0472">Membrane</keyword>
<name>A0A143DED3_9PROT</name>
<sequence length="595" mass="61525">MATEQKLSTKITIGAALDASFARNVGLIKGGLDSVGSEIKTITKRQQELKKQRKVLEREGKSVDALDREYQELGSTLDKLRVSQKKWERAAAASNRVGEKFGQMQGAVGGLARNTTVAVGAAGAAIFSLANSTAGLGDHVAKTAGKMGIGIEALQELRYAAERSGMSAEGLDGSMEKLSKGIGEAVQGSGTAKKAFEQLGLSAQAMASMQPDEALALVADRLQSVENGAERVALATAIFGRSGAGMINMLKDGSAGLTQLREDARATGYVLSEKTARDAEAFKDALLDAQLGLAGLKNTIGGALMPVVTDMMKDFTSYMRENRDEVVAFAKRFADGFREIVPFIGDAVRGIAAIATGFASVTNNLASLVGGFDNLGIIMSAVFASKAVVSVLSFGSAVWGLGSAMIGLAGGLPAVAAGIKAIGLALVATPIGAIIAGIALAAGLVIANWSTVKAFFGTLCDWIADKFSAIGEFFTGLWAGITDAASAAFEWILEKLQWVGAGIGKVASFFGLGQDAGGKPGAEPTPSSSSAAPPAAIRGAAPGKADVTNNVTNAPVFNIQQQPGQDPRQLAEEIERIRRENERGALHDGAMAYGY</sequence>
<dbReference type="AlphaFoldDB" id="A0A143DED3"/>
<dbReference type="Proteomes" id="UP000076066">
    <property type="component" value="Chromosome"/>
</dbReference>
<organism evidence="4 5">
    <name type="scientific">Haematospirillum jordaniae</name>
    <dbReference type="NCBI Taxonomy" id="1549855"/>
    <lineage>
        <taxon>Bacteria</taxon>
        <taxon>Pseudomonadati</taxon>
        <taxon>Pseudomonadota</taxon>
        <taxon>Alphaproteobacteria</taxon>
        <taxon>Rhodospirillales</taxon>
        <taxon>Novispirillaceae</taxon>
        <taxon>Haematospirillum</taxon>
    </lineage>
</organism>
<evidence type="ECO:0000256" key="3">
    <source>
        <dbReference type="SAM" id="Phobius"/>
    </source>
</evidence>
<evidence type="ECO:0000256" key="2">
    <source>
        <dbReference type="SAM" id="MobiDB-lite"/>
    </source>
</evidence>
<evidence type="ECO:0008006" key="6">
    <source>
        <dbReference type="Google" id="ProtNLM"/>
    </source>
</evidence>
<evidence type="ECO:0000313" key="5">
    <source>
        <dbReference type="Proteomes" id="UP000076066"/>
    </source>
</evidence>
<feature type="compositionally biased region" description="Low complexity" evidence="2">
    <location>
        <begin position="521"/>
        <end position="544"/>
    </location>
</feature>
<keyword evidence="1" id="KW-0175">Coiled coil</keyword>
<reference evidence="4 5" key="1">
    <citation type="submission" date="2016-02" db="EMBL/GenBank/DDBJ databases">
        <title>Complete Genome of H5569, the type strain of the newly described species Haematospirillium jordaniae.</title>
        <authorList>
            <person name="Nicholson A.C."/>
            <person name="Humrighouse B.W."/>
            <person name="Loparov V."/>
            <person name="McQuiston J.R."/>
        </authorList>
    </citation>
    <scope>NUCLEOTIDE SEQUENCE [LARGE SCALE GENOMIC DNA]</scope>
    <source>
        <strain evidence="4 5">H5569</strain>
    </source>
</reference>
<evidence type="ECO:0000313" key="4">
    <source>
        <dbReference type="EMBL" id="AMW34880.1"/>
    </source>
</evidence>
<keyword evidence="3" id="KW-1133">Transmembrane helix</keyword>
<feature type="coiled-coil region" evidence="1">
    <location>
        <begin position="39"/>
        <end position="83"/>
    </location>
</feature>
<keyword evidence="5" id="KW-1185">Reference proteome</keyword>
<feature type="transmembrane region" description="Helical" evidence="3">
    <location>
        <begin position="387"/>
        <end position="409"/>
    </location>
</feature>
<accession>A0A143DED3</accession>
<keyword evidence="3" id="KW-0812">Transmembrane</keyword>
<dbReference type="EMBL" id="CP014525">
    <property type="protein sequence ID" value="AMW34880.1"/>
    <property type="molecule type" value="Genomic_DNA"/>
</dbReference>
<dbReference type="OrthoDB" id="7359373at2"/>
<dbReference type="STRING" id="1549855.AY555_06470"/>
<dbReference type="KEGG" id="hjo:AY555_06470"/>